<gene>
    <name evidence="2" type="ORF">FJW02_04550</name>
</gene>
<proteinExistence type="predicted"/>
<dbReference type="PANTHER" id="PTHR47515:SF1">
    <property type="entry name" value="BLR2054 PROTEIN"/>
    <property type="match status" value="1"/>
</dbReference>
<dbReference type="EMBL" id="VHJB01000036">
    <property type="protein sequence ID" value="TPV41119.1"/>
    <property type="molecule type" value="Genomic_DNA"/>
</dbReference>
<dbReference type="PANTHER" id="PTHR47515">
    <property type="entry name" value="LOW CALCIUM RESPONSE LOCUS PROTEIN T"/>
    <property type="match status" value="1"/>
</dbReference>
<sequence>MLRREGCRNNHKRIYRLFSEQALLLRLKRPRRNKSAQRRQPQPQPQPQGLYSNHVWGMEFVSDVLFDRRRLRLLKVIDLYTDECLGSASGRICVQQKWQKC</sequence>
<comment type="caution">
    <text evidence="2">The sequence shown here is derived from an EMBL/GenBank/DDBJ whole genome shotgun (WGS) entry which is preliminary data.</text>
</comment>
<evidence type="ECO:0008006" key="4">
    <source>
        <dbReference type="Google" id="ProtNLM"/>
    </source>
</evidence>
<evidence type="ECO:0000313" key="2">
    <source>
        <dbReference type="EMBL" id="TPV41119.1"/>
    </source>
</evidence>
<evidence type="ECO:0000313" key="3">
    <source>
        <dbReference type="Proteomes" id="UP000315469"/>
    </source>
</evidence>
<evidence type="ECO:0000256" key="1">
    <source>
        <dbReference type="SAM" id="MobiDB-lite"/>
    </source>
</evidence>
<name>A0ABY2ZMG8_9GAMM</name>
<reference evidence="2 3" key="1">
    <citation type="submission" date="2019-06" db="EMBL/GenBank/DDBJ databases">
        <title>Taxogenomics and systematics of the genus Pantoea.</title>
        <authorList>
            <person name="Tambong J.T."/>
        </authorList>
    </citation>
    <scope>NUCLEOTIDE SEQUENCE [LARGE SCALE GENOMIC DNA]</scope>
    <source>
        <strain evidence="2 3">LMG 24197</strain>
    </source>
</reference>
<organism evidence="2 3">
    <name type="scientific">Pantoea eucalypti</name>
    <dbReference type="NCBI Taxonomy" id="470933"/>
    <lineage>
        <taxon>Bacteria</taxon>
        <taxon>Pseudomonadati</taxon>
        <taxon>Pseudomonadota</taxon>
        <taxon>Gammaproteobacteria</taxon>
        <taxon>Enterobacterales</taxon>
        <taxon>Erwiniaceae</taxon>
        <taxon>Pantoea</taxon>
    </lineage>
</organism>
<accession>A0ABY2ZMG8</accession>
<keyword evidence="3" id="KW-1185">Reference proteome</keyword>
<dbReference type="Proteomes" id="UP000315469">
    <property type="component" value="Unassembled WGS sequence"/>
</dbReference>
<feature type="region of interest" description="Disordered" evidence="1">
    <location>
        <begin position="29"/>
        <end position="50"/>
    </location>
</feature>
<protein>
    <recommendedName>
        <fullName evidence="4">IS3 family transposase</fullName>
    </recommendedName>
</protein>